<evidence type="ECO:0000256" key="1">
    <source>
        <dbReference type="ARBA" id="ARBA00022722"/>
    </source>
</evidence>
<dbReference type="AlphaFoldDB" id="K0I7U3"/>
<dbReference type="NCBIfam" id="TIGR01877">
    <property type="entry name" value="cas_cas6"/>
    <property type="match status" value="1"/>
</dbReference>
<evidence type="ECO:0000259" key="5">
    <source>
        <dbReference type="Pfam" id="PF10040"/>
    </source>
</evidence>
<evidence type="ECO:0000256" key="3">
    <source>
        <dbReference type="ARBA" id="ARBA00022801"/>
    </source>
</evidence>
<keyword evidence="2" id="KW-0255">Endonuclease</keyword>
<dbReference type="CDD" id="cd21141">
    <property type="entry name" value="Cas6_III-like"/>
    <property type="match status" value="1"/>
</dbReference>
<dbReference type="Pfam" id="PF10040">
    <property type="entry name" value="CRISPR_Cas6"/>
    <property type="match status" value="1"/>
</dbReference>
<protein>
    <submittedName>
        <fullName evidence="6">Putative CRISPR-associated protein, Cas6 family</fullName>
    </submittedName>
</protein>
<proteinExistence type="predicted"/>
<keyword evidence="1" id="KW-0540">Nuclease</keyword>
<evidence type="ECO:0000256" key="2">
    <source>
        <dbReference type="ARBA" id="ARBA00022759"/>
    </source>
</evidence>
<dbReference type="OrthoDB" id="42729at2157"/>
<dbReference type="GO" id="GO:0016788">
    <property type="term" value="F:hydrolase activity, acting on ester bonds"/>
    <property type="evidence" value="ECO:0007669"/>
    <property type="project" value="InterPro"/>
</dbReference>
<dbReference type="STRING" id="1237085.Ngar_c03880"/>
<name>K0I7U3_NITGG</name>
<dbReference type="InterPro" id="IPR019267">
    <property type="entry name" value="CRISPR-assoc_Cas6_C"/>
</dbReference>
<dbReference type="Gene3D" id="3.30.70.1900">
    <property type="match status" value="1"/>
</dbReference>
<dbReference type="GeneID" id="13796564"/>
<dbReference type="GO" id="GO:0051607">
    <property type="term" value="P:defense response to virus"/>
    <property type="evidence" value="ECO:0007669"/>
    <property type="project" value="UniProtKB-KW"/>
</dbReference>
<dbReference type="EMBL" id="CP002408">
    <property type="protein sequence ID" value="AFU57336.1"/>
    <property type="molecule type" value="Genomic_DNA"/>
</dbReference>
<gene>
    <name evidence="6" type="primary">cas6</name>
    <name evidence="6" type="ordered locus">Ngar_c03880</name>
</gene>
<keyword evidence="3" id="KW-0378">Hydrolase</keyword>
<evidence type="ECO:0000313" key="6">
    <source>
        <dbReference type="EMBL" id="AFU57336.1"/>
    </source>
</evidence>
<keyword evidence="7" id="KW-1185">Reference proteome</keyword>
<dbReference type="InterPro" id="IPR010156">
    <property type="entry name" value="CRISPR-assoc_prot_Cas6"/>
</dbReference>
<dbReference type="HOGENOM" id="CLU_1067997_0_0_2"/>
<dbReference type="Gene3D" id="3.30.70.1890">
    <property type="match status" value="1"/>
</dbReference>
<evidence type="ECO:0000256" key="4">
    <source>
        <dbReference type="ARBA" id="ARBA00023118"/>
    </source>
</evidence>
<evidence type="ECO:0000313" key="7">
    <source>
        <dbReference type="Proteomes" id="UP000008037"/>
    </source>
</evidence>
<keyword evidence="4" id="KW-0051">Antiviral defense</keyword>
<dbReference type="KEGG" id="nga:Ngar_c03880"/>
<accession>K0I7U3</accession>
<feature type="domain" description="CRISPR-associated protein Cas6 C-terminal" evidence="5">
    <location>
        <begin position="133"/>
        <end position="256"/>
    </location>
</feature>
<dbReference type="GO" id="GO:0004519">
    <property type="term" value="F:endonuclease activity"/>
    <property type="evidence" value="ECO:0007669"/>
    <property type="project" value="UniProtKB-KW"/>
</dbReference>
<dbReference type="RefSeq" id="WP_015017883.1">
    <property type="nucleotide sequence ID" value="NC_018719.1"/>
</dbReference>
<sequence length="260" mass="29579">MVTELEVKTFAEKSVKMPLFTGYVARGLALHILNRVDPALSQDLHEPNAIKPYSVTPLYFRSTKKLADGYQLDASTPCIFKIRFLDDRIAKSAIDYFSSNESLMIYDTAFKVSSLTIKSEDFTKVQDSKLFRLYFETPTHLAKIGSKFDQVFPEPLSVFPNLMRAWDSCMPEKFGKKVFEKYKEWMEKNVTVSAYDLHTLTVTAGKTLKIGFTGWCAYRIDDSSENPQFRLITNKLAKFAEYSNVGMERTAGFGVVKLSA</sequence>
<reference evidence="6 7" key="1">
    <citation type="journal article" date="2012" name="Environ. Microbiol.">
        <title>The genome of the ammonia-oxidizing Candidatus Nitrososphaera gargensis: insights into metabolic versatility and environmental adaptations.</title>
        <authorList>
            <person name="Spang A."/>
            <person name="Poehlein A."/>
            <person name="Offre P."/>
            <person name="Zumbragel S."/>
            <person name="Haider S."/>
            <person name="Rychlik N."/>
            <person name="Nowka B."/>
            <person name="Schmeisser C."/>
            <person name="Lebedeva E.V."/>
            <person name="Rattei T."/>
            <person name="Bohm C."/>
            <person name="Schmid M."/>
            <person name="Galushko A."/>
            <person name="Hatzenpichler R."/>
            <person name="Weinmaier T."/>
            <person name="Daniel R."/>
            <person name="Schleper C."/>
            <person name="Spieck E."/>
            <person name="Streit W."/>
            <person name="Wagner M."/>
        </authorList>
    </citation>
    <scope>NUCLEOTIDE SEQUENCE [LARGE SCALE GENOMIC DNA]</scope>
    <source>
        <strain evidence="7">Ga9.2</strain>
    </source>
</reference>
<dbReference type="InParanoid" id="K0I7U3"/>
<dbReference type="Proteomes" id="UP000008037">
    <property type="component" value="Chromosome"/>
</dbReference>
<organism evidence="6 7">
    <name type="scientific">Nitrososphaera gargensis (strain Ga9.2)</name>
    <dbReference type="NCBI Taxonomy" id="1237085"/>
    <lineage>
        <taxon>Archaea</taxon>
        <taxon>Nitrososphaerota</taxon>
        <taxon>Nitrososphaeria</taxon>
        <taxon>Nitrososphaerales</taxon>
        <taxon>Nitrososphaeraceae</taxon>
        <taxon>Nitrososphaera</taxon>
    </lineage>
</organism>
<dbReference type="InterPro" id="IPR045747">
    <property type="entry name" value="CRISPR-assoc_prot_Cas6_N_sf"/>
</dbReference>